<dbReference type="Proteomes" id="UP000318521">
    <property type="component" value="Unassembled WGS sequence"/>
</dbReference>
<proteinExistence type="predicted"/>
<evidence type="ECO:0000259" key="2">
    <source>
        <dbReference type="Pfam" id="PF02371"/>
    </source>
</evidence>
<accession>A0A553ZU06</accession>
<dbReference type="RefSeq" id="WP_143850558.1">
    <property type="nucleotide sequence ID" value="NZ_VLXZ01000019.1"/>
</dbReference>
<evidence type="ECO:0000313" key="4">
    <source>
        <dbReference type="Proteomes" id="UP000318521"/>
    </source>
</evidence>
<dbReference type="AlphaFoldDB" id="A0A553ZU06"/>
<keyword evidence="1" id="KW-0175">Coiled coil</keyword>
<keyword evidence="4" id="KW-1185">Reference proteome</keyword>
<dbReference type="GO" id="GO:0004803">
    <property type="term" value="F:transposase activity"/>
    <property type="evidence" value="ECO:0007669"/>
    <property type="project" value="InterPro"/>
</dbReference>
<dbReference type="InterPro" id="IPR003346">
    <property type="entry name" value="Transposase_20"/>
</dbReference>
<dbReference type="PANTHER" id="PTHR33055">
    <property type="entry name" value="TRANSPOSASE FOR INSERTION SEQUENCE ELEMENT IS1111A"/>
    <property type="match status" value="1"/>
</dbReference>
<comment type="caution">
    <text evidence="3">The sequence shown here is derived from an EMBL/GenBank/DDBJ whole genome shotgun (WGS) entry which is preliminary data.</text>
</comment>
<reference evidence="3 4" key="1">
    <citation type="submission" date="2019-07" db="EMBL/GenBank/DDBJ databases">
        <authorList>
            <person name="Park Y.J."/>
            <person name="Jeong S.E."/>
            <person name="Jung H.S."/>
        </authorList>
    </citation>
    <scope>NUCLEOTIDE SEQUENCE [LARGE SCALE GENOMIC DNA]</scope>
    <source>
        <strain evidence="4">P16(2019)</strain>
    </source>
</reference>
<gene>
    <name evidence="3" type="ORF">FN960_19525</name>
</gene>
<protein>
    <submittedName>
        <fullName evidence="3">IS110 family transposase</fullName>
    </submittedName>
</protein>
<organism evidence="3 4">
    <name type="scientific">Alkalicoccobacillus porphyridii</name>
    <dbReference type="NCBI Taxonomy" id="2597270"/>
    <lineage>
        <taxon>Bacteria</taxon>
        <taxon>Bacillati</taxon>
        <taxon>Bacillota</taxon>
        <taxon>Bacilli</taxon>
        <taxon>Bacillales</taxon>
        <taxon>Bacillaceae</taxon>
        <taxon>Alkalicoccobacillus</taxon>
    </lineage>
</organism>
<sequence>MVANHEMEWIIGQYEQIETALEEISVKMRELAQEIEAYQHLISIPSISEETVCDLLAETGPLTSYSHPRQLIKLAGLTLRENSSGQHQGRKSLSKRGRRGLRALLFRAVFPLIRNNQVFSDLYTYYISRSENPLKKKEAMVVLCSKLLKIFWGVSHHKVAFDAERMRNDCRPLQAKSPLAS</sequence>
<name>A0A553ZU06_9BACI</name>
<feature type="domain" description="Transposase IS116/IS110/IS902 C-terminal" evidence="2">
    <location>
        <begin position="39"/>
        <end position="123"/>
    </location>
</feature>
<feature type="coiled-coil region" evidence="1">
    <location>
        <begin position="14"/>
        <end position="41"/>
    </location>
</feature>
<dbReference type="EMBL" id="VLXZ01000019">
    <property type="protein sequence ID" value="TSB44796.1"/>
    <property type="molecule type" value="Genomic_DNA"/>
</dbReference>
<dbReference type="PANTHER" id="PTHR33055:SF3">
    <property type="entry name" value="PUTATIVE TRANSPOSASE FOR IS117-RELATED"/>
    <property type="match status" value="1"/>
</dbReference>
<dbReference type="GO" id="GO:0003677">
    <property type="term" value="F:DNA binding"/>
    <property type="evidence" value="ECO:0007669"/>
    <property type="project" value="InterPro"/>
</dbReference>
<dbReference type="GO" id="GO:0006313">
    <property type="term" value="P:DNA transposition"/>
    <property type="evidence" value="ECO:0007669"/>
    <property type="project" value="InterPro"/>
</dbReference>
<dbReference type="Pfam" id="PF02371">
    <property type="entry name" value="Transposase_20"/>
    <property type="match status" value="1"/>
</dbReference>
<dbReference type="InterPro" id="IPR047650">
    <property type="entry name" value="Transpos_IS110"/>
</dbReference>
<evidence type="ECO:0000313" key="3">
    <source>
        <dbReference type="EMBL" id="TSB44796.1"/>
    </source>
</evidence>
<dbReference type="OrthoDB" id="9790935at2"/>
<evidence type="ECO:0000256" key="1">
    <source>
        <dbReference type="SAM" id="Coils"/>
    </source>
</evidence>